<dbReference type="GO" id="GO:0016020">
    <property type="term" value="C:membrane"/>
    <property type="evidence" value="ECO:0007669"/>
    <property type="project" value="InterPro"/>
</dbReference>
<reference evidence="5" key="2">
    <citation type="submission" date="2020-09" db="EMBL/GenBank/DDBJ databases">
        <authorList>
            <person name="Sun Q."/>
            <person name="Zhou Y."/>
        </authorList>
    </citation>
    <scope>NUCLEOTIDE SEQUENCE</scope>
    <source>
        <strain evidence="5">CGMCC 1.12924</strain>
    </source>
</reference>
<dbReference type="SMART" id="SM00028">
    <property type="entry name" value="TPR"/>
    <property type="match status" value="6"/>
</dbReference>
<evidence type="ECO:0000256" key="2">
    <source>
        <dbReference type="SAM" id="Phobius"/>
    </source>
</evidence>
<dbReference type="EMBL" id="BMGK01000007">
    <property type="protein sequence ID" value="GGD95042.1"/>
    <property type="molecule type" value="Genomic_DNA"/>
</dbReference>
<accession>A0A8J2VB89</accession>
<proteinExistence type="predicted"/>
<dbReference type="InterPro" id="IPR011990">
    <property type="entry name" value="TPR-like_helical_dom_sf"/>
</dbReference>
<feature type="domain" description="Signal transduction histidine kinase internal region" evidence="4">
    <location>
        <begin position="440"/>
        <end position="518"/>
    </location>
</feature>
<dbReference type="InterPro" id="IPR036890">
    <property type="entry name" value="HATPase_C_sf"/>
</dbReference>
<dbReference type="Gene3D" id="3.30.565.10">
    <property type="entry name" value="Histidine kinase-like ATPase, C-terminal domain"/>
    <property type="match status" value="1"/>
</dbReference>
<gene>
    <name evidence="5" type="ORF">GCM10011312_18420</name>
</gene>
<dbReference type="AlphaFoldDB" id="A0A8J2VB89"/>
<evidence type="ECO:0000313" key="5">
    <source>
        <dbReference type="EMBL" id="GGD95042.1"/>
    </source>
</evidence>
<dbReference type="Pfam" id="PF13424">
    <property type="entry name" value="TPR_12"/>
    <property type="match status" value="2"/>
</dbReference>
<dbReference type="Proteomes" id="UP000652231">
    <property type="component" value="Unassembled WGS sequence"/>
</dbReference>
<keyword evidence="2" id="KW-0812">Transmembrane</keyword>
<dbReference type="SUPFAM" id="SSF48452">
    <property type="entry name" value="TPR-like"/>
    <property type="match status" value="2"/>
</dbReference>
<keyword evidence="2" id="KW-1133">Transmembrane helix</keyword>
<feature type="repeat" description="TPR" evidence="1">
    <location>
        <begin position="243"/>
        <end position="276"/>
    </location>
</feature>
<feature type="transmembrane region" description="Helical" evidence="2">
    <location>
        <begin position="403"/>
        <end position="421"/>
    </location>
</feature>
<dbReference type="InterPro" id="IPR050640">
    <property type="entry name" value="Bact_2-comp_sensor_kinase"/>
</dbReference>
<evidence type="ECO:0000313" key="6">
    <source>
        <dbReference type="Proteomes" id="UP000652231"/>
    </source>
</evidence>
<feature type="repeat" description="TPR" evidence="1">
    <location>
        <begin position="164"/>
        <end position="197"/>
    </location>
</feature>
<comment type="caution">
    <text evidence="5">The sequence shown here is derived from an EMBL/GenBank/DDBJ whole genome shotgun (WGS) entry which is preliminary data.</text>
</comment>
<keyword evidence="1" id="KW-0802">TPR repeat</keyword>
<sequence>MTNVFKLIAFFLFFTLTVFAQQQQIDSLKAVLSTQQNDLDKAQTLNTLAGYSLYNNPEASQGYAQEALTISKKINFTEAQGTAYINLGNYNIITGKYPEALEYFRLAKDLYESVSETEFKEQLARVYGSIGIVFSEQSSYDKALQYHLKALRIYENGQDKQRLARVYNNIGIVFKAQKDHFKALNYFIKAYTLQDSLDDPTIATTTTNIGNSYLSQKQLKEAKDYYDRALQQFQLHPDSRGMGELYNNLGVYYQQAGENEKALQSWEKAIHSFEQIDDKFGLSDTYYYLGGFYTTQKKYAEAITATQKAQDLAKEIATLEMLVLTEQQLQDIYEQTGDYRQALIHGKEYDRFKDSLVSYQNIRKTIQSEMDFEFEKKEALHKEQQQQQAAILGEQSKRHRQQLIFGAVFVFLSVGLGFLFYNRNQLKKTLTLQKNLAEYEQKALHLQMNPHFVFNCLGSISSFIVQNGNDSAIKYLAKFSKLMRLTLEYSKESLIPVDKEIEALQNYLELEQLRFNRAFDFSITKDPQIEDDVALPPLLIQPFVENAIIHGVIPKKEQGMLSVDFSITNNQLVCTVTDNGIGIKTSQRLKEQSVSVHKSMALDIIRNRLKMIENSTAKSSKLSIEETSDSQGNTTGTRVVLQLPLQYDSKQPIKKS</sequence>
<organism evidence="5 6">
    <name type="scientific">Planktosalinus lacus</name>
    <dbReference type="NCBI Taxonomy" id="1526573"/>
    <lineage>
        <taxon>Bacteria</taxon>
        <taxon>Pseudomonadati</taxon>
        <taxon>Bacteroidota</taxon>
        <taxon>Flavobacteriia</taxon>
        <taxon>Flavobacteriales</taxon>
        <taxon>Flavobacteriaceae</taxon>
        <taxon>Planktosalinus</taxon>
    </lineage>
</organism>
<evidence type="ECO:0000256" key="3">
    <source>
        <dbReference type="SAM" id="SignalP"/>
    </source>
</evidence>
<feature type="repeat" description="TPR" evidence="1">
    <location>
        <begin position="283"/>
        <end position="316"/>
    </location>
</feature>
<feature type="repeat" description="TPR" evidence="1">
    <location>
        <begin position="203"/>
        <end position="236"/>
    </location>
</feature>
<dbReference type="Pfam" id="PF06580">
    <property type="entry name" value="His_kinase"/>
    <property type="match status" value="1"/>
</dbReference>
<feature type="chain" id="PRO_5035300118" description="Signal transduction histidine kinase internal region domain-containing protein" evidence="3">
    <location>
        <begin position="21"/>
        <end position="656"/>
    </location>
</feature>
<dbReference type="RefSeq" id="WP_188441798.1">
    <property type="nucleotide sequence ID" value="NZ_BMGK01000007.1"/>
</dbReference>
<feature type="repeat" description="TPR" evidence="1">
    <location>
        <begin position="81"/>
        <end position="114"/>
    </location>
</feature>
<protein>
    <recommendedName>
        <fullName evidence="4">Signal transduction histidine kinase internal region domain-containing protein</fullName>
    </recommendedName>
</protein>
<keyword evidence="6" id="KW-1185">Reference proteome</keyword>
<keyword evidence="3" id="KW-0732">Signal</keyword>
<dbReference type="Gene3D" id="1.25.40.10">
    <property type="entry name" value="Tetratricopeptide repeat domain"/>
    <property type="match status" value="2"/>
</dbReference>
<dbReference type="SUPFAM" id="SSF55874">
    <property type="entry name" value="ATPase domain of HSP90 chaperone/DNA topoisomerase II/histidine kinase"/>
    <property type="match status" value="1"/>
</dbReference>
<reference evidence="5" key="1">
    <citation type="journal article" date="2014" name="Int. J. Syst. Evol. Microbiol.">
        <title>Complete genome sequence of Corynebacterium casei LMG S-19264T (=DSM 44701T), isolated from a smear-ripened cheese.</title>
        <authorList>
            <consortium name="US DOE Joint Genome Institute (JGI-PGF)"/>
            <person name="Walter F."/>
            <person name="Albersmeier A."/>
            <person name="Kalinowski J."/>
            <person name="Ruckert C."/>
        </authorList>
    </citation>
    <scope>NUCLEOTIDE SEQUENCE</scope>
    <source>
        <strain evidence="5">CGMCC 1.12924</strain>
    </source>
</reference>
<evidence type="ECO:0000256" key="1">
    <source>
        <dbReference type="PROSITE-ProRule" id="PRU00339"/>
    </source>
</evidence>
<dbReference type="PANTHER" id="PTHR34220">
    <property type="entry name" value="SENSOR HISTIDINE KINASE YPDA"/>
    <property type="match status" value="1"/>
</dbReference>
<dbReference type="InterPro" id="IPR010559">
    <property type="entry name" value="Sig_transdc_His_kin_internal"/>
</dbReference>
<name>A0A8J2VB89_9FLAO</name>
<feature type="repeat" description="TPR" evidence="1">
    <location>
        <begin position="124"/>
        <end position="157"/>
    </location>
</feature>
<feature type="signal peptide" evidence="3">
    <location>
        <begin position="1"/>
        <end position="20"/>
    </location>
</feature>
<dbReference type="InterPro" id="IPR019734">
    <property type="entry name" value="TPR_rpt"/>
</dbReference>
<dbReference type="PANTHER" id="PTHR34220:SF7">
    <property type="entry name" value="SENSOR HISTIDINE KINASE YPDA"/>
    <property type="match status" value="1"/>
</dbReference>
<dbReference type="PROSITE" id="PS50005">
    <property type="entry name" value="TPR"/>
    <property type="match status" value="6"/>
</dbReference>
<evidence type="ECO:0000259" key="4">
    <source>
        <dbReference type="Pfam" id="PF06580"/>
    </source>
</evidence>
<keyword evidence="2" id="KW-0472">Membrane</keyword>
<dbReference type="GO" id="GO:0000155">
    <property type="term" value="F:phosphorelay sensor kinase activity"/>
    <property type="evidence" value="ECO:0007669"/>
    <property type="project" value="InterPro"/>
</dbReference>